<evidence type="ECO:0000256" key="1">
    <source>
        <dbReference type="SAM" id="MobiDB-lite"/>
    </source>
</evidence>
<feature type="region of interest" description="Disordered" evidence="1">
    <location>
        <begin position="1"/>
        <end position="84"/>
    </location>
</feature>
<evidence type="ECO:0000313" key="3">
    <source>
        <dbReference type="Proteomes" id="UP000243073"/>
    </source>
</evidence>
<dbReference type="STRING" id="1414654.BFR47_08115"/>
<dbReference type="Gene3D" id="3.10.450.160">
    <property type="entry name" value="inner membrane protein cigr"/>
    <property type="match status" value="1"/>
</dbReference>
<dbReference type="EMBL" id="MDKE01000001">
    <property type="protein sequence ID" value="OIN14450.1"/>
    <property type="molecule type" value="Genomic_DNA"/>
</dbReference>
<feature type="compositionally biased region" description="Basic and acidic residues" evidence="1">
    <location>
        <begin position="21"/>
        <end position="84"/>
    </location>
</feature>
<proteinExistence type="predicted"/>
<name>A0A1J4QIJ5_9GAMM</name>
<dbReference type="Proteomes" id="UP000243073">
    <property type="component" value="Unassembled WGS sequence"/>
</dbReference>
<organism evidence="2 3">
    <name type="scientific">Oceanisphaera psychrotolerans</name>
    <dbReference type="NCBI Taxonomy" id="1414654"/>
    <lineage>
        <taxon>Bacteria</taxon>
        <taxon>Pseudomonadati</taxon>
        <taxon>Pseudomonadota</taxon>
        <taxon>Gammaproteobacteria</taxon>
        <taxon>Aeromonadales</taxon>
        <taxon>Aeromonadaceae</taxon>
        <taxon>Oceanisphaera</taxon>
    </lineage>
</organism>
<sequence>MLGGLLGSAVMSAQAQPPEGKGQDHAPGKQKEQKDQKWRNDDHRDQKPERRQDDDRDRVSRHEHERDREHRRDHDRDRRGDRHYPDVDETALRLIFREHRDWLDYDSRRDALPPGIRMNLQRGKPLPPGIAKRFDPRLHERLPYYQGHEWRRAGDKAILVDLATENVRFVLESMFD</sequence>
<evidence type="ECO:0008006" key="4">
    <source>
        <dbReference type="Google" id="ProtNLM"/>
    </source>
</evidence>
<reference evidence="2 3" key="1">
    <citation type="submission" date="2016-07" db="EMBL/GenBank/DDBJ databases">
        <title>Draft Genome Sequence of Oceanisphaera psychrotolerans, isolated from coastal sediment samples.</title>
        <authorList>
            <person name="Zhuo S."/>
            <person name="Ruan Z."/>
        </authorList>
    </citation>
    <scope>NUCLEOTIDE SEQUENCE [LARGE SCALE GENOMIC DNA]</scope>
    <source>
        <strain evidence="2 3">LAM-WHM-ZC</strain>
    </source>
</reference>
<gene>
    <name evidence="2" type="ORF">BFR47_08115</name>
</gene>
<keyword evidence="3" id="KW-1185">Reference proteome</keyword>
<accession>A0A1J4QIJ5</accession>
<dbReference type="AlphaFoldDB" id="A0A1J4QIJ5"/>
<evidence type="ECO:0000313" key="2">
    <source>
        <dbReference type="EMBL" id="OIN14450.1"/>
    </source>
</evidence>
<comment type="caution">
    <text evidence="2">The sequence shown here is derived from an EMBL/GenBank/DDBJ whole genome shotgun (WGS) entry which is preliminary data.</text>
</comment>
<dbReference type="OrthoDB" id="6433631at2"/>
<dbReference type="NCBIfam" id="NF040487">
    <property type="entry name" value="T3SS_CigR_fam"/>
    <property type="match status" value="1"/>
</dbReference>
<protein>
    <recommendedName>
        <fullName evidence="4">RcnB family protein</fullName>
    </recommendedName>
</protein>